<comment type="caution">
    <text evidence="1">The sequence shown here is derived from an EMBL/GenBank/DDBJ whole genome shotgun (WGS) entry which is preliminary data.</text>
</comment>
<gene>
    <name evidence="1" type="ORF">LCGC14_2968970</name>
</gene>
<protein>
    <submittedName>
        <fullName evidence="1">Uncharacterized protein</fullName>
    </submittedName>
</protein>
<name>A0A0F8XXH2_9ZZZZ</name>
<proteinExistence type="predicted"/>
<feature type="non-terminal residue" evidence="1">
    <location>
        <position position="42"/>
    </location>
</feature>
<evidence type="ECO:0000313" key="1">
    <source>
        <dbReference type="EMBL" id="KKK65950.1"/>
    </source>
</evidence>
<sequence>MSKVIDVTMKFKKSTPGTHVFEERLMNEDGDPIKVTASIPSL</sequence>
<organism evidence="1">
    <name type="scientific">marine sediment metagenome</name>
    <dbReference type="NCBI Taxonomy" id="412755"/>
    <lineage>
        <taxon>unclassified sequences</taxon>
        <taxon>metagenomes</taxon>
        <taxon>ecological metagenomes</taxon>
    </lineage>
</organism>
<dbReference type="AlphaFoldDB" id="A0A0F8XXH2"/>
<dbReference type="EMBL" id="LAZR01060311">
    <property type="protein sequence ID" value="KKK65950.1"/>
    <property type="molecule type" value="Genomic_DNA"/>
</dbReference>
<reference evidence="1" key="1">
    <citation type="journal article" date="2015" name="Nature">
        <title>Complex archaea that bridge the gap between prokaryotes and eukaryotes.</title>
        <authorList>
            <person name="Spang A."/>
            <person name="Saw J.H."/>
            <person name="Jorgensen S.L."/>
            <person name="Zaremba-Niedzwiedzka K."/>
            <person name="Martijn J."/>
            <person name="Lind A.E."/>
            <person name="van Eijk R."/>
            <person name="Schleper C."/>
            <person name="Guy L."/>
            <person name="Ettema T.J."/>
        </authorList>
    </citation>
    <scope>NUCLEOTIDE SEQUENCE</scope>
</reference>
<accession>A0A0F8XXH2</accession>